<feature type="transmembrane region" description="Helical" evidence="1">
    <location>
        <begin position="67"/>
        <end position="92"/>
    </location>
</feature>
<dbReference type="OrthoDB" id="1698854at2"/>
<dbReference type="InterPro" id="IPR010718">
    <property type="entry name" value="DUF1294"/>
</dbReference>
<dbReference type="EMBL" id="CP042243">
    <property type="protein sequence ID" value="QEK13597.1"/>
    <property type="molecule type" value="Genomic_DNA"/>
</dbReference>
<keyword evidence="3" id="KW-1185">Reference proteome</keyword>
<dbReference type="Pfam" id="PF06961">
    <property type="entry name" value="DUF1294"/>
    <property type="match status" value="1"/>
</dbReference>
<accession>A0A5C0SIT0</accession>
<feature type="transmembrane region" description="Helical" evidence="1">
    <location>
        <begin position="40"/>
        <end position="61"/>
    </location>
</feature>
<keyword evidence="1" id="KW-0812">Transmembrane</keyword>
<gene>
    <name evidence="2" type="ORF">FQB35_05480</name>
</gene>
<evidence type="ECO:0000256" key="1">
    <source>
        <dbReference type="SAM" id="Phobius"/>
    </source>
</evidence>
<evidence type="ECO:0000313" key="2">
    <source>
        <dbReference type="EMBL" id="QEK13597.1"/>
    </source>
</evidence>
<reference evidence="2 3" key="1">
    <citation type="submission" date="2019-07" db="EMBL/GenBank/DDBJ databases">
        <title>Complete genome of Crassaminicella thermophila SY095.</title>
        <authorList>
            <person name="Li X."/>
        </authorList>
    </citation>
    <scope>NUCLEOTIDE SEQUENCE [LARGE SCALE GENOMIC DNA]</scope>
    <source>
        <strain evidence="2 3">SY095</strain>
    </source>
</reference>
<sequence>MKEFYFLLYVLIINIYTFCLTGIDKYKARKEKWRVNEKNFFITALLGGAAGVMMGMVMFRHKTKHKTFYIGIPVIYIINMICVSLLIFFIYVK</sequence>
<keyword evidence="1" id="KW-1133">Transmembrane helix</keyword>
<dbReference type="KEGG" id="crs:FQB35_05480"/>
<protein>
    <submittedName>
        <fullName evidence="2">DUF1294 domain-containing protein</fullName>
    </submittedName>
</protein>
<dbReference type="Proteomes" id="UP000324646">
    <property type="component" value="Chromosome"/>
</dbReference>
<evidence type="ECO:0000313" key="3">
    <source>
        <dbReference type="Proteomes" id="UP000324646"/>
    </source>
</evidence>
<organism evidence="2 3">
    <name type="scientific">Crassaminicella thermophila</name>
    <dbReference type="NCBI Taxonomy" id="2599308"/>
    <lineage>
        <taxon>Bacteria</taxon>
        <taxon>Bacillati</taxon>
        <taxon>Bacillota</taxon>
        <taxon>Clostridia</taxon>
        <taxon>Eubacteriales</taxon>
        <taxon>Clostridiaceae</taxon>
        <taxon>Crassaminicella</taxon>
    </lineage>
</organism>
<proteinExistence type="predicted"/>
<feature type="transmembrane region" description="Helical" evidence="1">
    <location>
        <begin position="6"/>
        <end position="28"/>
    </location>
</feature>
<name>A0A5C0SIT0_CRATE</name>
<keyword evidence="1" id="KW-0472">Membrane</keyword>
<dbReference type="AlphaFoldDB" id="A0A5C0SIT0"/>